<evidence type="ECO:0000313" key="4">
    <source>
        <dbReference type="Proteomes" id="UP000066124"/>
    </source>
</evidence>
<dbReference type="AlphaFoldDB" id="A0A0K1IZA0"/>
<reference evidence="2" key="2">
    <citation type="submission" date="2015-06" db="EMBL/GenBank/DDBJ databases">
        <authorList>
            <person name="Hoefler B.C."/>
            <person name="Straight P.D."/>
        </authorList>
    </citation>
    <scope>NUCLEOTIDE SEQUENCE [LARGE SCALE GENOMIC DNA]</scope>
    <source>
        <strain evidence="2">ARA6</strain>
        <plasmid evidence="2">pHG2</plasmid>
    </source>
</reference>
<name>A0A0K1IZA0_HALGI</name>
<evidence type="ECO:0000256" key="1">
    <source>
        <dbReference type="SAM" id="Phobius"/>
    </source>
</evidence>
<dbReference type="EMBL" id="CP063207">
    <property type="protein sequence ID" value="QOS13848.1"/>
    <property type="molecule type" value="Genomic_DNA"/>
</dbReference>
<dbReference type="Proteomes" id="UP000066124">
    <property type="component" value="Plasmid pHG2"/>
</dbReference>
<geneLocation type="plasmid" evidence="2 4">
    <name>pHG2</name>
</geneLocation>
<dbReference type="Pfam" id="PF06897">
    <property type="entry name" value="DUF1269"/>
    <property type="match status" value="1"/>
</dbReference>
<evidence type="ECO:0000313" key="2">
    <source>
        <dbReference type="EMBL" id="AKU09759.1"/>
    </source>
</evidence>
<geneLocation type="plasmid" evidence="3 5">
    <name>pHGLR2</name>
</geneLocation>
<evidence type="ECO:0000313" key="5">
    <source>
        <dbReference type="Proteomes" id="UP000663064"/>
    </source>
</evidence>
<sequence length="165" mass="17997">MSSLVVLAFDTMDGAENMREKLYQLQRRELITIEDAAIAVRKENGQVKVKQAQSLVGVGALGGSFWGLLIGVIFWMPWLGMAVGAVTGALSGKFTDIGIDDAFIKEVANTVEPGDSALFLLSRGAQMERIRAELSDDKFEIIETNLSPEDEDRLREAFAAEEISG</sequence>
<keyword evidence="2" id="KW-0614">Plasmid</keyword>
<dbReference type="PATRIC" id="fig|35746.4.peg.4018"/>
<gene>
    <name evidence="2" type="ORF">ABY42_18335</name>
    <name evidence="3" type="ORF">HfgLR_23315</name>
</gene>
<dbReference type="KEGG" id="hgi:ABY42_18335"/>
<evidence type="ECO:0000313" key="3">
    <source>
        <dbReference type="EMBL" id="QOS13848.1"/>
    </source>
</evidence>
<dbReference type="InterPro" id="IPR009200">
    <property type="entry name" value="DUF1269_membrane"/>
</dbReference>
<reference evidence="4" key="1">
    <citation type="journal article" date="2015" name="J. Biotechnol.">
        <title>Complete genome sequence of Haloferax gibbonsii strain ARA6, a potential producer of polyhydroxyalkanoates and halocins isolated from Araruama, Rio de Janeiro, Brasil.</title>
        <authorList>
            <person name="Pinto L.H."/>
            <person name="D'Alincourt Carvalho-Assef A.P."/>
            <person name="Vieira R.P."/>
            <person name="Clementino M.M."/>
            <person name="Albano R.M."/>
        </authorList>
    </citation>
    <scope>NUCLEOTIDE SEQUENCE [LARGE SCALE GENOMIC DNA]</scope>
    <source>
        <strain evidence="4">ARA6</strain>
        <plasmid evidence="4">Plasmid pHG2</plasmid>
    </source>
</reference>
<keyword evidence="1" id="KW-1133">Transmembrane helix</keyword>
<dbReference type="EMBL" id="CP011949">
    <property type="protein sequence ID" value="AKU09759.1"/>
    <property type="molecule type" value="Genomic_DNA"/>
</dbReference>
<accession>A0A0K1IZA0</accession>
<reference evidence="3" key="3">
    <citation type="journal article" date="2021" name="Front. Microbiol.">
        <title>Cellular and Genomic Properties of Haloferax gibbonsii LR2-5, the Host of Euryarchaeal Virus HFTV1.</title>
        <authorList>
            <person name="Tittes C."/>
            <person name="Schwarzer S."/>
            <person name="Pfeiffer F."/>
            <person name="Dyall-Smith M."/>
            <person name="Rodriguez-Franco M."/>
            <person name="Oksanen H.M."/>
            <person name="Quax T.E.F."/>
        </authorList>
    </citation>
    <scope>NUCLEOTIDE SEQUENCE</scope>
    <source>
        <strain evidence="3">LR2-5</strain>
        <plasmid evidence="3 5">pHGLR2</plasmid>
    </source>
</reference>
<keyword evidence="1" id="KW-0812">Transmembrane</keyword>
<protein>
    <submittedName>
        <fullName evidence="3">DUF1269 domain protein</fullName>
    </submittedName>
    <submittedName>
        <fullName evidence="2">Membrane protein</fullName>
    </submittedName>
</protein>
<dbReference type="Proteomes" id="UP000663064">
    <property type="component" value="Plasmid pHGLR2"/>
</dbReference>
<organism evidence="2 4">
    <name type="scientific">Haloferax gibbonsii</name>
    <dbReference type="NCBI Taxonomy" id="35746"/>
    <lineage>
        <taxon>Archaea</taxon>
        <taxon>Methanobacteriati</taxon>
        <taxon>Methanobacteriota</taxon>
        <taxon>Stenosarchaea group</taxon>
        <taxon>Halobacteria</taxon>
        <taxon>Halobacteriales</taxon>
        <taxon>Haloferacaceae</taxon>
        <taxon>Haloferax</taxon>
    </lineage>
</organism>
<feature type="transmembrane region" description="Helical" evidence="1">
    <location>
        <begin position="65"/>
        <end position="90"/>
    </location>
</feature>
<keyword evidence="1" id="KW-0472">Membrane</keyword>
<proteinExistence type="predicted"/>